<feature type="chain" id="PRO_5045825421" evidence="1">
    <location>
        <begin position="28"/>
        <end position="146"/>
    </location>
</feature>
<evidence type="ECO:0000256" key="1">
    <source>
        <dbReference type="SAM" id="SignalP"/>
    </source>
</evidence>
<dbReference type="Proteomes" id="UP001501417">
    <property type="component" value="Unassembled WGS sequence"/>
</dbReference>
<evidence type="ECO:0000313" key="3">
    <source>
        <dbReference type="Proteomes" id="UP001501417"/>
    </source>
</evidence>
<proteinExistence type="predicted"/>
<gene>
    <name evidence="2" type="ORF">GCM10023161_24860</name>
</gene>
<feature type="signal peptide" evidence="1">
    <location>
        <begin position="1"/>
        <end position="27"/>
    </location>
</feature>
<comment type="caution">
    <text evidence="2">The sequence shown here is derived from an EMBL/GenBank/DDBJ whole genome shotgun (WGS) entry which is preliminary data.</text>
</comment>
<organism evidence="2 3">
    <name type="scientific">Mycobacterium paraffinicum</name>
    <dbReference type="NCBI Taxonomy" id="53378"/>
    <lineage>
        <taxon>Bacteria</taxon>
        <taxon>Bacillati</taxon>
        <taxon>Actinomycetota</taxon>
        <taxon>Actinomycetes</taxon>
        <taxon>Mycobacteriales</taxon>
        <taxon>Mycobacteriaceae</taxon>
        <taxon>Mycobacterium</taxon>
    </lineage>
</organism>
<sequence>MWHGWHVLRKALTAAATVLGGAGTVLAPQAFTPLAAADQDNYVAFLSPSRNISCEIDYQRRGLPDETFCFTLSPPASVRMDTGGGLSRCAGVSCLANPAEGTPILGYGQTMGAGPFTCRSETGGVTCTVVSGRGFTISSSGIAPVG</sequence>
<evidence type="ECO:0000313" key="2">
    <source>
        <dbReference type="EMBL" id="GAA4541834.1"/>
    </source>
</evidence>
<name>A0ABP8RLL6_9MYCO</name>
<reference evidence="3" key="1">
    <citation type="journal article" date="2019" name="Int. J. Syst. Evol. Microbiol.">
        <title>The Global Catalogue of Microorganisms (GCM) 10K type strain sequencing project: providing services to taxonomists for standard genome sequencing and annotation.</title>
        <authorList>
            <consortium name="The Broad Institute Genomics Platform"/>
            <consortium name="The Broad Institute Genome Sequencing Center for Infectious Disease"/>
            <person name="Wu L."/>
            <person name="Ma J."/>
        </authorList>
    </citation>
    <scope>NUCLEOTIDE SEQUENCE [LARGE SCALE GENOMIC DNA]</scope>
    <source>
        <strain evidence="3">JCM 17782</strain>
    </source>
</reference>
<keyword evidence="3" id="KW-1185">Reference proteome</keyword>
<dbReference type="EMBL" id="BAABGF010000030">
    <property type="protein sequence ID" value="GAA4541834.1"/>
    <property type="molecule type" value="Genomic_DNA"/>
</dbReference>
<keyword evidence="1" id="KW-0732">Signal</keyword>
<accession>A0ABP8RLL6</accession>
<protein>
    <submittedName>
        <fullName evidence="2">Uncharacterized protein</fullName>
    </submittedName>
</protein>